<dbReference type="Gene3D" id="3.40.50.1000">
    <property type="entry name" value="HAD superfamily/HAD-like"/>
    <property type="match status" value="1"/>
</dbReference>
<dbReference type="PANTHER" id="PTHR43434:SF1">
    <property type="entry name" value="PHOSPHOGLYCOLATE PHOSPHATASE"/>
    <property type="match status" value="1"/>
</dbReference>
<evidence type="ECO:0000313" key="1">
    <source>
        <dbReference type="EMBL" id="MBP1962158.1"/>
    </source>
</evidence>
<keyword evidence="2" id="KW-1185">Reference proteome</keyword>
<evidence type="ECO:0000313" key="2">
    <source>
        <dbReference type="Proteomes" id="UP001519344"/>
    </source>
</evidence>
<proteinExistence type="predicted"/>
<dbReference type="InterPro" id="IPR050155">
    <property type="entry name" value="HAD-like_hydrolase_sf"/>
</dbReference>
<dbReference type="EC" id="3.1.3.18" evidence="1"/>
<dbReference type="SFLD" id="SFLDS00003">
    <property type="entry name" value="Haloacid_Dehalogenase"/>
    <property type="match status" value="1"/>
</dbReference>
<dbReference type="PANTHER" id="PTHR43434">
    <property type="entry name" value="PHOSPHOGLYCOLATE PHOSPHATASE"/>
    <property type="match status" value="1"/>
</dbReference>
<dbReference type="GO" id="GO:0008967">
    <property type="term" value="F:phosphoglycolate phosphatase activity"/>
    <property type="evidence" value="ECO:0007669"/>
    <property type="project" value="UniProtKB-EC"/>
</dbReference>
<dbReference type="InterPro" id="IPR023214">
    <property type="entry name" value="HAD_sf"/>
</dbReference>
<organism evidence="1 2">
    <name type="scientific">Paenibacillus aceris</name>
    <dbReference type="NCBI Taxonomy" id="869555"/>
    <lineage>
        <taxon>Bacteria</taxon>
        <taxon>Bacillati</taxon>
        <taxon>Bacillota</taxon>
        <taxon>Bacilli</taxon>
        <taxon>Bacillales</taxon>
        <taxon>Paenibacillaceae</taxon>
        <taxon>Paenibacillus</taxon>
    </lineage>
</organism>
<dbReference type="Gene3D" id="1.10.150.730">
    <property type="match status" value="1"/>
</dbReference>
<dbReference type="Pfam" id="PF13419">
    <property type="entry name" value="HAD_2"/>
    <property type="match status" value="1"/>
</dbReference>
<name>A0ABS4HU56_9BACL</name>
<keyword evidence="1" id="KW-0378">Hydrolase</keyword>
<dbReference type="InterPro" id="IPR006439">
    <property type="entry name" value="HAD-SF_hydro_IA"/>
</dbReference>
<dbReference type="EMBL" id="JAGGKV010000002">
    <property type="protein sequence ID" value="MBP1962158.1"/>
    <property type="molecule type" value="Genomic_DNA"/>
</dbReference>
<reference evidence="1 2" key="1">
    <citation type="submission" date="2021-03" db="EMBL/GenBank/DDBJ databases">
        <title>Genomic Encyclopedia of Type Strains, Phase IV (KMG-IV): sequencing the most valuable type-strain genomes for metagenomic binning, comparative biology and taxonomic classification.</title>
        <authorList>
            <person name="Goeker M."/>
        </authorList>
    </citation>
    <scope>NUCLEOTIDE SEQUENCE [LARGE SCALE GENOMIC DNA]</scope>
    <source>
        <strain evidence="1 2">DSM 24950</strain>
    </source>
</reference>
<protein>
    <submittedName>
        <fullName evidence="1">Phosphoglycolate phosphatase</fullName>
        <ecNumber evidence="1">3.1.3.18</ecNumber>
    </submittedName>
</protein>
<dbReference type="SUPFAM" id="SSF56784">
    <property type="entry name" value="HAD-like"/>
    <property type="match status" value="1"/>
</dbReference>
<comment type="caution">
    <text evidence="1">The sequence shown here is derived from an EMBL/GenBank/DDBJ whole genome shotgun (WGS) entry which is preliminary data.</text>
</comment>
<accession>A0ABS4HU56</accession>
<dbReference type="PRINTS" id="PR00413">
    <property type="entry name" value="HADHALOGNASE"/>
</dbReference>
<dbReference type="SFLD" id="SFLDG01129">
    <property type="entry name" value="C1.5:_HAD__Beta-PGM__Phosphata"/>
    <property type="match status" value="1"/>
</dbReference>
<dbReference type="RefSeq" id="WP_240159510.1">
    <property type="nucleotide sequence ID" value="NZ_JAAOZR010000006.1"/>
</dbReference>
<dbReference type="Proteomes" id="UP001519344">
    <property type="component" value="Unassembled WGS sequence"/>
</dbReference>
<gene>
    <name evidence="1" type="ORF">J2Z65_001356</name>
</gene>
<sequence length="217" mass="23103">MDNKVTPVKGIIFDMDNTLLQSHIDFQAMKLAIAQFLSGEGLLPSDFPIEEHTTSTILAHVKENGATDGIIAAALKIAEGHELRGMEGSGLEPGAKVLLEKLKGAVTLVVVTNNSYAAALRALETTGIKDQFDLIVGREQMAAMKPSPSGYLAVLRHYSAIQAHSWISVGDSWIDGKASMGAAIPFISYGSAVSAMEEKGVKPAAHIDKLLSLLDYV</sequence>
<dbReference type="InterPro" id="IPR036412">
    <property type="entry name" value="HAD-like_sf"/>
</dbReference>
<dbReference type="InterPro" id="IPR041492">
    <property type="entry name" value="HAD_2"/>
</dbReference>